<organism evidence="2 3">
    <name type="scientific">Emiliania huxleyi (strain CCMP1516)</name>
    <dbReference type="NCBI Taxonomy" id="280463"/>
    <lineage>
        <taxon>Eukaryota</taxon>
        <taxon>Haptista</taxon>
        <taxon>Haptophyta</taxon>
        <taxon>Prymnesiophyceae</taxon>
        <taxon>Isochrysidales</taxon>
        <taxon>Noelaerhabdaceae</taxon>
        <taxon>Emiliania</taxon>
    </lineage>
</organism>
<name>A0A0D3JSQ5_EMIH1</name>
<dbReference type="EnsemblProtists" id="EOD26540">
    <property type="protein sequence ID" value="EOD26540"/>
    <property type="gene ID" value="EMIHUDRAFT_205626"/>
</dbReference>
<dbReference type="PaxDb" id="2903-EOD26540"/>
<evidence type="ECO:0000256" key="1">
    <source>
        <dbReference type="SAM" id="MobiDB-lite"/>
    </source>
</evidence>
<dbReference type="HOGENOM" id="CLU_2065898_0_0_1"/>
<feature type="compositionally biased region" description="Basic and acidic residues" evidence="1">
    <location>
        <begin position="1"/>
        <end position="18"/>
    </location>
</feature>
<dbReference type="AlphaFoldDB" id="A0A0D3JSQ5"/>
<dbReference type="RefSeq" id="XP_005778969.1">
    <property type="nucleotide sequence ID" value="XM_005778912.1"/>
</dbReference>
<reference evidence="2" key="2">
    <citation type="submission" date="2024-10" db="UniProtKB">
        <authorList>
            <consortium name="EnsemblProtists"/>
        </authorList>
    </citation>
    <scope>IDENTIFICATION</scope>
</reference>
<dbReference type="KEGG" id="ehx:EMIHUDRAFT_205626"/>
<dbReference type="Proteomes" id="UP000013827">
    <property type="component" value="Unassembled WGS sequence"/>
</dbReference>
<protein>
    <submittedName>
        <fullName evidence="2">Uncharacterized protein</fullName>
    </submittedName>
</protein>
<sequence>MSKGAIRKELEEEPLVERDGEDSCGNCCDSAQGDAALPSTAGPPSPNTHHTSAKNKPSPHATRLKWTSLALLVVQNSSLFVVTRFSRDVGPNEPLYLGCVVLICAPPVSQQNFTRKLPL</sequence>
<evidence type="ECO:0000313" key="2">
    <source>
        <dbReference type="EnsemblProtists" id="EOD26540"/>
    </source>
</evidence>
<reference evidence="3" key="1">
    <citation type="journal article" date="2013" name="Nature">
        <title>Pan genome of the phytoplankton Emiliania underpins its global distribution.</title>
        <authorList>
            <person name="Read B.A."/>
            <person name="Kegel J."/>
            <person name="Klute M.J."/>
            <person name="Kuo A."/>
            <person name="Lefebvre S.C."/>
            <person name="Maumus F."/>
            <person name="Mayer C."/>
            <person name="Miller J."/>
            <person name="Monier A."/>
            <person name="Salamov A."/>
            <person name="Young J."/>
            <person name="Aguilar M."/>
            <person name="Claverie J.M."/>
            <person name="Frickenhaus S."/>
            <person name="Gonzalez K."/>
            <person name="Herman E.K."/>
            <person name="Lin Y.C."/>
            <person name="Napier J."/>
            <person name="Ogata H."/>
            <person name="Sarno A.F."/>
            <person name="Shmutz J."/>
            <person name="Schroeder D."/>
            <person name="de Vargas C."/>
            <person name="Verret F."/>
            <person name="von Dassow P."/>
            <person name="Valentin K."/>
            <person name="Van de Peer Y."/>
            <person name="Wheeler G."/>
            <person name="Dacks J.B."/>
            <person name="Delwiche C.F."/>
            <person name="Dyhrman S.T."/>
            <person name="Glockner G."/>
            <person name="John U."/>
            <person name="Richards T."/>
            <person name="Worden A.Z."/>
            <person name="Zhang X."/>
            <person name="Grigoriev I.V."/>
            <person name="Allen A.E."/>
            <person name="Bidle K."/>
            <person name="Borodovsky M."/>
            <person name="Bowler C."/>
            <person name="Brownlee C."/>
            <person name="Cock J.M."/>
            <person name="Elias M."/>
            <person name="Gladyshev V.N."/>
            <person name="Groth M."/>
            <person name="Guda C."/>
            <person name="Hadaegh A."/>
            <person name="Iglesias-Rodriguez M.D."/>
            <person name="Jenkins J."/>
            <person name="Jones B.M."/>
            <person name="Lawson T."/>
            <person name="Leese F."/>
            <person name="Lindquist E."/>
            <person name="Lobanov A."/>
            <person name="Lomsadze A."/>
            <person name="Malik S.B."/>
            <person name="Marsh M.E."/>
            <person name="Mackinder L."/>
            <person name="Mock T."/>
            <person name="Mueller-Roeber B."/>
            <person name="Pagarete A."/>
            <person name="Parker M."/>
            <person name="Probert I."/>
            <person name="Quesneville H."/>
            <person name="Raines C."/>
            <person name="Rensing S.A."/>
            <person name="Riano-Pachon D.M."/>
            <person name="Richier S."/>
            <person name="Rokitta S."/>
            <person name="Shiraiwa Y."/>
            <person name="Soanes D.M."/>
            <person name="van der Giezen M."/>
            <person name="Wahlund T.M."/>
            <person name="Williams B."/>
            <person name="Wilson W."/>
            <person name="Wolfe G."/>
            <person name="Wurch L.L."/>
        </authorList>
    </citation>
    <scope>NUCLEOTIDE SEQUENCE</scope>
</reference>
<feature type="region of interest" description="Disordered" evidence="1">
    <location>
        <begin position="1"/>
        <end position="60"/>
    </location>
</feature>
<proteinExistence type="predicted"/>
<accession>A0A0D3JSQ5</accession>
<evidence type="ECO:0000313" key="3">
    <source>
        <dbReference type="Proteomes" id="UP000013827"/>
    </source>
</evidence>
<dbReference type="GeneID" id="17272086"/>
<keyword evidence="3" id="KW-1185">Reference proteome</keyword>